<evidence type="ECO:0000256" key="1">
    <source>
        <dbReference type="SAM" id="MobiDB-lite"/>
    </source>
</evidence>
<dbReference type="RefSeq" id="XP_025427708.1">
    <property type="nucleotide sequence ID" value="XM_025570694.1"/>
</dbReference>
<feature type="region of interest" description="Disordered" evidence="1">
    <location>
        <begin position="1"/>
        <end position="243"/>
    </location>
</feature>
<dbReference type="EMBL" id="KZ821260">
    <property type="protein sequence ID" value="PYH41726.1"/>
    <property type="molecule type" value="Genomic_DNA"/>
</dbReference>
<protein>
    <recommendedName>
        <fullName evidence="4">Myb-like domain-containing protein</fullName>
    </recommendedName>
</protein>
<feature type="compositionally biased region" description="Polar residues" evidence="1">
    <location>
        <begin position="85"/>
        <end position="111"/>
    </location>
</feature>
<accession>A0A318Z3T4</accession>
<evidence type="ECO:0008006" key="4">
    <source>
        <dbReference type="Google" id="ProtNLM"/>
    </source>
</evidence>
<dbReference type="GeneID" id="37071922"/>
<sequence>MLLPSALSCDVPRPSSRSRLTPNRLISTPPPSDDDSVPSGNGLLGTCRALQSLLHGSPAPTRHSAMRQRLQSPVQIRPTIFARSQKPSSRQQESQHMQASASRITPQSPSTGALKRRRDAFESETEDDLPPITTISRGINPETASTDATGRLQRFTTPKRQKHIPHDLPLGLSPSDFYSLHSPPVSQSPASPAHSRNPAAALVRNPPSASAARPYNPDTALPSIEESDPVLSASTASSPDLPWTAEDDERLVDFILAKFQLSQRDRDDCAQQLGKDQASVERRWQALLGNGNIGLCRGGRKVRRRLDKSCM</sequence>
<gene>
    <name evidence="2" type="ORF">BP01DRAFT_160905</name>
</gene>
<feature type="compositionally biased region" description="Polar residues" evidence="1">
    <location>
        <begin position="133"/>
        <end position="156"/>
    </location>
</feature>
<reference evidence="2 3" key="1">
    <citation type="submission" date="2016-12" db="EMBL/GenBank/DDBJ databases">
        <title>The genomes of Aspergillus section Nigri reveals drivers in fungal speciation.</title>
        <authorList>
            <consortium name="DOE Joint Genome Institute"/>
            <person name="Vesth T.C."/>
            <person name="Nybo J."/>
            <person name="Theobald S."/>
            <person name="Brandl J."/>
            <person name="Frisvad J.C."/>
            <person name="Nielsen K.F."/>
            <person name="Lyhne E.K."/>
            <person name="Kogle M.E."/>
            <person name="Kuo A."/>
            <person name="Riley R."/>
            <person name="Clum A."/>
            <person name="Nolan M."/>
            <person name="Lipzen A."/>
            <person name="Salamov A."/>
            <person name="Henrissat B."/>
            <person name="Wiebenga A."/>
            <person name="De Vries R.P."/>
            <person name="Grigoriev I.V."/>
            <person name="Mortensen U.H."/>
            <person name="Andersen M.R."/>
            <person name="Baker S.E."/>
        </authorList>
    </citation>
    <scope>NUCLEOTIDE SEQUENCE [LARGE SCALE GENOMIC DNA]</scope>
    <source>
        <strain evidence="2 3">JOP 1030-1</strain>
    </source>
</reference>
<name>A0A318Z3T4_9EURO</name>
<evidence type="ECO:0000313" key="2">
    <source>
        <dbReference type="EMBL" id="PYH41726.1"/>
    </source>
</evidence>
<keyword evidence="3" id="KW-1185">Reference proteome</keyword>
<dbReference type="OrthoDB" id="5334491at2759"/>
<evidence type="ECO:0000313" key="3">
    <source>
        <dbReference type="Proteomes" id="UP000248349"/>
    </source>
</evidence>
<feature type="compositionally biased region" description="Polar residues" evidence="1">
    <location>
        <begin position="15"/>
        <end position="26"/>
    </location>
</feature>
<dbReference type="AlphaFoldDB" id="A0A318Z3T4"/>
<organism evidence="2 3">
    <name type="scientific">Aspergillus saccharolyticus JOP 1030-1</name>
    <dbReference type="NCBI Taxonomy" id="1450539"/>
    <lineage>
        <taxon>Eukaryota</taxon>
        <taxon>Fungi</taxon>
        <taxon>Dikarya</taxon>
        <taxon>Ascomycota</taxon>
        <taxon>Pezizomycotina</taxon>
        <taxon>Eurotiomycetes</taxon>
        <taxon>Eurotiomycetidae</taxon>
        <taxon>Eurotiales</taxon>
        <taxon>Aspergillaceae</taxon>
        <taxon>Aspergillus</taxon>
        <taxon>Aspergillus subgen. Circumdati</taxon>
    </lineage>
</organism>
<proteinExistence type="predicted"/>
<feature type="compositionally biased region" description="Low complexity" evidence="1">
    <location>
        <begin position="181"/>
        <end position="195"/>
    </location>
</feature>
<dbReference type="Proteomes" id="UP000248349">
    <property type="component" value="Unassembled WGS sequence"/>
</dbReference>